<dbReference type="InterPro" id="IPR027031">
    <property type="entry name" value="Gly-tRNA_synthase/POLG2"/>
</dbReference>
<dbReference type="PANTHER" id="PTHR10745">
    <property type="entry name" value="GLYCYL-TRNA SYNTHETASE/DNA POLYMERASE SUBUNIT GAMMA-2"/>
    <property type="match status" value="1"/>
</dbReference>
<dbReference type="Gene3D" id="3.30.930.10">
    <property type="entry name" value="Bira Bifunctional Protein, Domain 2"/>
    <property type="match status" value="1"/>
</dbReference>
<name>A0A1B6JFI3_9HEMI</name>
<sequence>KRCIPPRTVLEPLINKKELGKALRARAADLERAVAGLTQDYIARNMKGDAVSLEFDGKIYEFPLKPRTVDCEFFTPRVIEPSFGISRILYSLVEQSFAIRDGRNVLGLRPKMCYLHCMITYLKYFEEFEPLLAEMKRDMKSRQIRFK</sequence>
<proteinExistence type="predicted"/>
<dbReference type="AlphaFoldDB" id="A0A1B6JFI3"/>
<organism evidence="1">
    <name type="scientific">Homalodisca liturata</name>
    <dbReference type="NCBI Taxonomy" id="320908"/>
    <lineage>
        <taxon>Eukaryota</taxon>
        <taxon>Metazoa</taxon>
        <taxon>Ecdysozoa</taxon>
        <taxon>Arthropoda</taxon>
        <taxon>Hexapoda</taxon>
        <taxon>Insecta</taxon>
        <taxon>Pterygota</taxon>
        <taxon>Neoptera</taxon>
        <taxon>Paraneoptera</taxon>
        <taxon>Hemiptera</taxon>
        <taxon>Auchenorrhyncha</taxon>
        <taxon>Membracoidea</taxon>
        <taxon>Cicadellidae</taxon>
        <taxon>Cicadellinae</taxon>
        <taxon>Proconiini</taxon>
        <taxon>Homalodisca</taxon>
    </lineage>
</organism>
<evidence type="ECO:0000313" key="1">
    <source>
        <dbReference type="EMBL" id="JAS98010.1"/>
    </source>
</evidence>
<feature type="non-terminal residue" evidence="1">
    <location>
        <position position="1"/>
    </location>
</feature>
<feature type="non-terminal residue" evidence="1">
    <location>
        <position position="147"/>
    </location>
</feature>
<dbReference type="GO" id="GO:0004820">
    <property type="term" value="F:glycine-tRNA ligase activity"/>
    <property type="evidence" value="ECO:0007669"/>
    <property type="project" value="TreeGrafter"/>
</dbReference>
<gene>
    <name evidence="1" type="ORF">g.875</name>
</gene>
<dbReference type="GO" id="GO:0005739">
    <property type="term" value="C:mitochondrion"/>
    <property type="evidence" value="ECO:0007669"/>
    <property type="project" value="TreeGrafter"/>
</dbReference>
<dbReference type="PANTHER" id="PTHR10745:SF0">
    <property type="entry name" value="GLYCINE--TRNA LIGASE"/>
    <property type="match status" value="1"/>
</dbReference>
<reference evidence="1" key="1">
    <citation type="submission" date="2015-11" db="EMBL/GenBank/DDBJ databases">
        <title>De novo transcriptome assembly of four potential Pierce s Disease insect vectors from Arizona vineyards.</title>
        <authorList>
            <person name="Tassone E.E."/>
        </authorList>
    </citation>
    <scope>NUCLEOTIDE SEQUENCE</scope>
</reference>
<accession>A0A1B6JFI3</accession>
<dbReference type="GO" id="GO:0070150">
    <property type="term" value="P:mitochondrial glycyl-tRNA aminoacylation"/>
    <property type="evidence" value="ECO:0007669"/>
    <property type="project" value="TreeGrafter"/>
</dbReference>
<dbReference type="EMBL" id="GECU01009696">
    <property type="protein sequence ID" value="JAS98010.1"/>
    <property type="molecule type" value="Transcribed_RNA"/>
</dbReference>
<dbReference type="InterPro" id="IPR045864">
    <property type="entry name" value="aa-tRNA-synth_II/BPL/LPL"/>
</dbReference>
<protein>
    <submittedName>
        <fullName evidence="1">Uncharacterized protein</fullName>
    </submittedName>
</protein>